<evidence type="ECO:0000313" key="7">
    <source>
        <dbReference type="EMBL" id="ASB40653.1"/>
    </source>
</evidence>
<dbReference type="Gene3D" id="3.30.420.40">
    <property type="match status" value="3"/>
</dbReference>
<keyword evidence="3 6" id="KW-0067">ATP-binding</keyword>
<dbReference type="PANTHER" id="PTHR42749">
    <property type="entry name" value="CELL SHAPE-DETERMINING PROTEIN MREB"/>
    <property type="match status" value="1"/>
</dbReference>
<name>A0ABM6L573_9FIRM</name>
<proteinExistence type="inferred from homology"/>
<evidence type="ECO:0000313" key="8">
    <source>
        <dbReference type="Proteomes" id="UP000196710"/>
    </source>
</evidence>
<keyword evidence="4 6" id="KW-0133">Cell shape</keyword>
<protein>
    <recommendedName>
        <fullName evidence="6">Cell shape-determining protein MreB</fullName>
    </recommendedName>
</protein>
<organism evidence="7 8">
    <name type="scientific">Acutalibacter muris</name>
    <dbReference type="NCBI Taxonomy" id="1796620"/>
    <lineage>
        <taxon>Bacteria</taxon>
        <taxon>Bacillati</taxon>
        <taxon>Bacillota</taxon>
        <taxon>Clostridia</taxon>
        <taxon>Eubacteriales</taxon>
        <taxon>Acutalibacteraceae</taxon>
        <taxon>Acutalibacter</taxon>
    </lineage>
</organism>
<accession>A0ABM6L573</accession>
<dbReference type="PANTHER" id="PTHR42749:SF1">
    <property type="entry name" value="CELL SHAPE-DETERMINING PROTEIN MREB"/>
    <property type="match status" value="1"/>
</dbReference>
<dbReference type="NCBIfam" id="NF010539">
    <property type="entry name" value="PRK13927.1"/>
    <property type="match status" value="1"/>
</dbReference>
<evidence type="ECO:0000256" key="4">
    <source>
        <dbReference type="ARBA" id="ARBA00022960"/>
    </source>
</evidence>
<comment type="subcellular location">
    <subcellularLocation>
        <location evidence="6">Cytoplasm</location>
    </subcellularLocation>
    <text evidence="6">Membrane-associated.</text>
</comment>
<evidence type="ECO:0000256" key="1">
    <source>
        <dbReference type="ARBA" id="ARBA00022490"/>
    </source>
</evidence>
<evidence type="ECO:0000256" key="5">
    <source>
        <dbReference type="ARBA" id="ARBA00023458"/>
    </source>
</evidence>
<dbReference type="InterPro" id="IPR043129">
    <property type="entry name" value="ATPase_NBD"/>
</dbReference>
<dbReference type="HAMAP" id="MF_02207">
    <property type="entry name" value="MreB"/>
    <property type="match status" value="1"/>
</dbReference>
<comment type="subunit">
    <text evidence="6">Forms polymers.</text>
</comment>
<keyword evidence="2 6" id="KW-0547">Nucleotide-binding</keyword>
<comment type="function">
    <text evidence="6">Forms membrane-associated dynamic filaments that are essential for cell shape determination. Acts by regulating cell wall synthesis and cell elongation, and thus cell shape. A feedback loop between cell geometry and MreB localization may maintain elongated cell shape by targeting cell wall growth to regions of negative cell wall curvature.</text>
</comment>
<evidence type="ECO:0000256" key="2">
    <source>
        <dbReference type="ARBA" id="ARBA00022741"/>
    </source>
</evidence>
<sequence>MAAARKSGGWVFTMGNDIAIDLGTARFKVYQEGRGIVLNEPAVIAVDNMTEEIIAIGTEAYGMLGRTSERITVAKPLCNGVISDLTLAEHLIAYYLRRVGRSRVFMPRVVVSVPCGITGVEKRAVVDAISAAGVRKVCLIEEPVAAAIGAGVDIAAPHGCMIVDVGEGTTDMAVISLNGIAIANSVHIAGKDFNDAIIKYVRRKFGLVIGDRMAEDAKIAIGCAYPRRKLTSYTLKGLDTLNGLPRTTVMTSDDMIEALIEPAISIVRIVQATLEMTAPELLADIFTDGIYLTGGSANLYGLSTLLSKKTRIPVAVGEEPENCVVNGAGRAVKFIDKMDRTDHGKINPLMAYN</sequence>
<comment type="similarity">
    <text evidence="5 6">Belongs to the FtsA/MreB family.</text>
</comment>
<dbReference type="EMBL" id="CP021422">
    <property type="protein sequence ID" value="ASB40653.1"/>
    <property type="molecule type" value="Genomic_DNA"/>
</dbReference>
<evidence type="ECO:0000256" key="3">
    <source>
        <dbReference type="ARBA" id="ARBA00022840"/>
    </source>
</evidence>
<dbReference type="InterPro" id="IPR004753">
    <property type="entry name" value="MreB"/>
</dbReference>
<keyword evidence="8" id="KW-1185">Reference proteome</keyword>
<gene>
    <name evidence="6" type="primary">mreB</name>
    <name evidence="7" type="ORF">ADH66_08255</name>
</gene>
<dbReference type="Pfam" id="PF06723">
    <property type="entry name" value="MreB_Mbl"/>
    <property type="match status" value="1"/>
</dbReference>
<dbReference type="InterPro" id="IPR056546">
    <property type="entry name" value="MreB_MamK-like"/>
</dbReference>
<keyword evidence="1 6" id="KW-0963">Cytoplasm</keyword>
<dbReference type="Proteomes" id="UP000196710">
    <property type="component" value="Chromosome"/>
</dbReference>
<evidence type="ECO:0000256" key="6">
    <source>
        <dbReference type="HAMAP-Rule" id="MF_02207"/>
    </source>
</evidence>
<dbReference type="SUPFAM" id="SSF53067">
    <property type="entry name" value="Actin-like ATPase domain"/>
    <property type="match status" value="2"/>
</dbReference>
<dbReference type="CDD" id="cd10225">
    <property type="entry name" value="ASKHA_NBD_MreB-like"/>
    <property type="match status" value="1"/>
</dbReference>
<comment type="caution">
    <text evidence="6">Lacks conserved residue(s) required for the propagation of feature annotation.</text>
</comment>
<dbReference type="PRINTS" id="PR01652">
    <property type="entry name" value="SHAPEPROTEIN"/>
</dbReference>
<reference evidence="8" key="1">
    <citation type="submission" date="2017-05" db="EMBL/GenBank/DDBJ databases">
        <title>Improved OligoMM genomes.</title>
        <authorList>
            <person name="Garzetti D."/>
        </authorList>
    </citation>
    <scope>NUCLEOTIDE SEQUENCE [LARGE SCALE GENOMIC DNA]</scope>
    <source>
        <strain evidence="8">KB18</strain>
    </source>
</reference>